<feature type="transmembrane region" description="Helical" evidence="1">
    <location>
        <begin position="6"/>
        <end position="23"/>
    </location>
</feature>
<feature type="transmembrane region" description="Helical" evidence="1">
    <location>
        <begin position="30"/>
        <end position="51"/>
    </location>
</feature>
<dbReference type="GO" id="GO:0016020">
    <property type="term" value="C:membrane"/>
    <property type="evidence" value="ECO:0007669"/>
    <property type="project" value="InterPro"/>
</dbReference>
<reference evidence="4 6" key="1">
    <citation type="submission" date="2015-09" db="EMBL/GenBank/DDBJ databases">
        <authorList>
            <consortium name="Swine Surveillance"/>
        </authorList>
    </citation>
    <scope>NUCLEOTIDE SEQUENCE [LARGE SCALE GENOMIC DNA]</scope>
    <source>
        <strain evidence="4 6">5120</strain>
    </source>
</reference>
<dbReference type="Gene3D" id="1.20.120.1220">
    <property type="match status" value="1"/>
</dbReference>
<dbReference type="GO" id="GO:0006508">
    <property type="term" value="P:proteolysis"/>
    <property type="evidence" value="ECO:0007669"/>
    <property type="project" value="UniProtKB-KW"/>
</dbReference>
<keyword evidence="1" id="KW-0472">Membrane</keyword>
<keyword evidence="5" id="KW-1185">Reference proteome</keyword>
<dbReference type="Proteomes" id="UP000051887">
    <property type="component" value="Unassembled WGS sequence"/>
</dbReference>
<name>A0A0P1F9K8_9RHOB</name>
<proteinExistence type="predicted"/>
<dbReference type="OrthoDB" id="5329005at2"/>
<dbReference type="EMBL" id="CYSC01000042">
    <property type="protein sequence ID" value="CUH73771.1"/>
    <property type="molecule type" value="Genomic_DNA"/>
</dbReference>
<dbReference type="Pfam" id="PF01478">
    <property type="entry name" value="Peptidase_A24"/>
    <property type="match status" value="1"/>
</dbReference>
<keyword evidence="4" id="KW-0378">Hydrolase</keyword>
<dbReference type="GO" id="GO:0004190">
    <property type="term" value="F:aspartic-type endopeptidase activity"/>
    <property type="evidence" value="ECO:0007669"/>
    <property type="project" value="InterPro"/>
</dbReference>
<evidence type="ECO:0000313" key="4">
    <source>
        <dbReference type="EMBL" id="CUH73771.1"/>
    </source>
</evidence>
<gene>
    <name evidence="3" type="ORF">TL5118_01061</name>
    <name evidence="4" type="ORF">TL5120_03586</name>
</gene>
<dbReference type="AlphaFoldDB" id="A0A0P1F9K8"/>
<dbReference type="InterPro" id="IPR000045">
    <property type="entry name" value="Prepilin_IV_endopep_pep"/>
</dbReference>
<dbReference type="Proteomes" id="UP000051086">
    <property type="component" value="Unassembled WGS sequence"/>
</dbReference>
<evidence type="ECO:0000313" key="3">
    <source>
        <dbReference type="EMBL" id="CUH64899.1"/>
    </source>
</evidence>
<feature type="transmembrane region" description="Helical" evidence="1">
    <location>
        <begin position="91"/>
        <end position="122"/>
    </location>
</feature>
<feature type="transmembrane region" description="Helical" evidence="1">
    <location>
        <begin position="57"/>
        <end position="79"/>
    </location>
</feature>
<accession>A0A0P1F9K8</accession>
<dbReference type="EMBL" id="CYSB01000022">
    <property type="protein sequence ID" value="CUH64899.1"/>
    <property type="molecule type" value="Genomic_DNA"/>
</dbReference>
<keyword evidence="1" id="KW-0812">Transmembrane</keyword>
<feature type="domain" description="Prepilin type IV endopeptidase peptidase" evidence="2">
    <location>
        <begin position="14"/>
        <end position="120"/>
    </location>
</feature>
<organism evidence="4 6">
    <name type="scientific">Thalassovita autumnalis</name>
    <dbReference type="NCBI Taxonomy" id="2072972"/>
    <lineage>
        <taxon>Bacteria</taxon>
        <taxon>Pseudomonadati</taxon>
        <taxon>Pseudomonadota</taxon>
        <taxon>Alphaproteobacteria</taxon>
        <taxon>Rhodobacterales</taxon>
        <taxon>Roseobacteraceae</taxon>
        <taxon>Thalassovita</taxon>
    </lineage>
</organism>
<protein>
    <submittedName>
        <fullName evidence="4">Flp pilus assembly protein, protease CpaA</fullName>
    </submittedName>
</protein>
<keyword evidence="4" id="KW-0645">Protease</keyword>
<reference evidence="3 5" key="2">
    <citation type="submission" date="2015-09" db="EMBL/GenBank/DDBJ databases">
        <authorList>
            <person name="Rodrigo-Torres L."/>
            <person name="Arahal D.R."/>
        </authorList>
    </citation>
    <scope>NUCLEOTIDE SEQUENCE [LARGE SCALE GENOMIC DNA]</scope>
    <source>
        <strain evidence="3 5">CECT 5118</strain>
    </source>
</reference>
<sequence>MYITGLSLLSLTGFAIIALIVAVRDIRTMVIPNGLTLTLLCGYLLVAAASGWSRDEIAASLIAAAMVLFVGLLLSAMGWLPEPAGSSISKFAAVCSLWLGASQILSFLGLSALIGGLCALLLTGLPRARRSLPPGTGLVPAASIANPSGQSPSWICPRRRCPCPSSVFSLGDVGDVTRPVQPVSTSNPRA</sequence>
<evidence type="ECO:0000256" key="1">
    <source>
        <dbReference type="SAM" id="Phobius"/>
    </source>
</evidence>
<dbReference type="RefSeq" id="WP_058244921.1">
    <property type="nucleotide sequence ID" value="NZ_CYSB01000022.1"/>
</dbReference>
<keyword evidence="1" id="KW-1133">Transmembrane helix</keyword>
<evidence type="ECO:0000313" key="5">
    <source>
        <dbReference type="Proteomes" id="UP000051086"/>
    </source>
</evidence>
<evidence type="ECO:0000313" key="6">
    <source>
        <dbReference type="Proteomes" id="UP000051887"/>
    </source>
</evidence>
<evidence type="ECO:0000259" key="2">
    <source>
        <dbReference type="Pfam" id="PF01478"/>
    </source>
</evidence>